<keyword evidence="17" id="KW-1185">Reference proteome</keyword>
<dbReference type="Gene3D" id="3.40.50.300">
    <property type="entry name" value="P-loop containing nucleotide triphosphate hydrolases"/>
    <property type="match status" value="1"/>
</dbReference>
<evidence type="ECO:0000256" key="1">
    <source>
        <dbReference type="ARBA" id="ARBA00008428"/>
    </source>
</evidence>
<feature type="domain" description="SF4 helicase" evidence="15">
    <location>
        <begin position="196"/>
        <end position="465"/>
    </location>
</feature>
<comment type="similarity">
    <text evidence="1 13">Belongs to the helicase family. DnaB subfamily.</text>
</comment>
<dbReference type="PROSITE" id="PS51199">
    <property type="entry name" value="SF4_HELICASE"/>
    <property type="match status" value="1"/>
</dbReference>
<dbReference type="GO" id="GO:1990077">
    <property type="term" value="C:primosome complex"/>
    <property type="evidence" value="ECO:0007669"/>
    <property type="project" value="UniProtKB-UniRule"/>
</dbReference>
<evidence type="ECO:0000256" key="6">
    <source>
        <dbReference type="ARBA" id="ARBA00022806"/>
    </source>
</evidence>
<evidence type="ECO:0000256" key="12">
    <source>
        <dbReference type="NCBIfam" id="TIGR00665"/>
    </source>
</evidence>
<dbReference type="EMBL" id="CP036279">
    <property type="protein sequence ID" value="QDU63762.1"/>
    <property type="molecule type" value="Genomic_DNA"/>
</dbReference>
<dbReference type="InterPro" id="IPR007693">
    <property type="entry name" value="DNA_helicase_DnaB-like_N"/>
</dbReference>
<keyword evidence="2 13" id="KW-0639">Primosome</keyword>
<dbReference type="SUPFAM" id="SSF52540">
    <property type="entry name" value="P-loop containing nucleoside triphosphate hydrolases"/>
    <property type="match status" value="1"/>
</dbReference>
<keyword evidence="3 13" id="KW-0235">DNA replication</keyword>
<dbReference type="RefSeq" id="WP_419192845.1">
    <property type="nucleotide sequence ID" value="NZ_CP036279.1"/>
</dbReference>
<evidence type="ECO:0000256" key="5">
    <source>
        <dbReference type="ARBA" id="ARBA00022801"/>
    </source>
</evidence>
<evidence type="ECO:0000256" key="10">
    <source>
        <dbReference type="ARBA" id="ARBA00044932"/>
    </source>
</evidence>
<dbReference type="InterPro" id="IPR027417">
    <property type="entry name" value="P-loop_NTPase"/>
</dbReference>
<dbReference type="FunFam" id="1.10.860.10:FF:000001">
    <property type="entry name" value="Replicative DNA helicase"/>
    <property type="match status" value="1"/>
</dbReference>
<keyword evidence="7 13" id="KW-0067">ATP-binding</keyword>
<dbReference type="GO" id="GO:0003677">
    <property type="term" value="F:DNA binding"/>
    <property type="evidence" value="ECO:0007669"/>
    <property type="project" value="UniProtKB-UniRule"/>
</dbReference>
<dbReference type="GO" id="GO:0016887">
    <property type="term" value="F:ATP hydrolysis activity"/>
    <property type="evidence" value="ECO:0007669"/>
    <property type="project" value="RHEA"/>
</dbReference>
<keyword evidence="8 13" id="KW-0238">DNA-binding</keyword>
<keyword evidence="5 13" id="KW-0378">Hydrolase</keyword>
<comment type="function">
    <text evidence="10 13">The main replicative DNA helicase, it participates in initiation and elongation during chromosome replication. Travels ahead of the DNA replisome, separating dsDNA into templates for DNA synthesis. A processive ATP-dependent 5'-3' DNA helicase it has DNA-dependent ATPase activity.</text>
</comment>
<dbReference type="GO" id="GO:0005829">
    <property type="term" value="C:cytosol"/>
    <property type="evidence" value="ECO:0007669"/>
    <property type="project" value="TreeGrafter"/>
</dbReference>
<evidence type="ECO:0000256" key="14">
    <source>
        <dbReference type="SAM" id="MobiDB-lite"/>
    </source>
</evidence>
<keyword evidence="4 13" id="KW-0547">Nucleotide-binding</keyword>
<dbReference type="KEGG" id="knv:Pan216_46430"/>
<dbReference type="AlphaFoldDB" id="A0A518B9V1"/>
<dbReference type="SUPFAM" id="SSF48024">
    <property type="entry name" value="N-terminal domain of DnaB helicase"/>
    <property type="match status" value="1"/>
</dbReference>
<dbReference type="Pfam" id="PF00772">
    <property type="entry name" value="DnaB"/>
    <property type="match status" value="1"/>
</dbReference>
<evidence type="ECO:0000313" key="17">
    <source>
        <dbReference type="Proteomes" id="UP000317093"/>
    </source>
</evidence>
<evidence type="ECO:0000256" key="7">
    <source>
        <dbReference type="ARBA" id="ARBA00022840"/>
    </source>
</evidence>
<dbReference type="GO" id="GO:0005524">
    <property type="term" value="F:ATP binding"/>
    <property type="evidence" value="ECO:0007669"/>
    <property type="project" value="UniProtKB-UniRule"/>
</dbReference>
<dbReference type="Proteomes" id="UP000317093">
    <property type="component" value="Chromosome"/>
</dbReference>
<dbReference type="InterPro" id="IPR007692">
    <property type="entry name" value="DNA_helicase_DnaB"/>
</dbReference>
<protein>
    <recommendedName>
        <fullName evidence="12 13">Replicative DNA helicase</fullName>
        <ecNumber evidence="12 13">5.6.2.3</ecNumber>
    </recommendedName>
</protein>
<feature type="region of interest" description="Disordered" evidence="14">
    <location>
        <begin position="1"/>
        <end position="25"/>
    </location>
</feature>
<proteinExistence type="inferred from homology"/>
<dbReference type="InterPro" id="IPR007694">
    <property type="entry name" value="DNA_helicase_DnaB-like_C"/>
</dbReference>
<comment type="catalytic activity">
    <reaction evidence="11 13">
        <text>ATP + H2O = ADP + phosphate + H(+)</text>
        <dbReference type="Rhea" id="RHEA:13065"/>
        <dbReference type="ChEBI" id="CHEBI:15377"/>
        <dbReference type="ChEBI" id="CHEBI:15378"/>
        <dbReference type="ChEBI" id="CHEBI:30616"/>
        <dbReference type="ChEBI" id="CHEBI:43474"/>
        <dbReference type="ChEBI" id="CHEBI:456216"/>
        <dbReference type="EC" id="5.6.2.3"/>
    </reaction>
</comment>
<dbReference type="PANTHER" id="PTHR30153:SF2">
    <property type="entry name" value="REPLICATIVE DNA HELICASE"/>
    <property type="match status" value="1"/>
</dbReference>
<evidence type="ECO:0000256" key="13">
    <source>
        <dbReference type="RuleBase" id="RU362085"/>
    </source>
</evidence>
<keyword evidence="6 13" id="KW-0347">Helicase</keyword>
<dbReference type="InterPro" id="IPR016136">
    <property type="entry name" value="DNA_helicase_N/primase_C"/>
</dbReference>
<dbReference type="EC" id="5.6.2.3" evidence="12 13"/>
<dbReference type="NCBIfam" id="TIGR00665">
    <property type="entry name" value="DnaB"/>
    <property type="match status" value="1"/>
</dbReference>
<evidence type="ECO:0000259" key="15">
    <source>
        <dbReference type="PROSITE" id="PS51199"/>
    </source>
</evidence>
<dbReference type="CDD" id="cd00984">
    <property type="entry name" value="DnaB_C"/>
    <property type="match status" value="1"/>
</dbReference>
<keyword evidence="9" id="KW-0413">Isomerase</keyword>
<reference evidence="16 17" key="1">
    <citation type="submission" date="2019-02" db="EMBL/GenBank/DDBJ databases">
        <title>Deep-cultivation of Planctomycetes and their phenomic and genomic characterization uncovers novel biology.</title>
        <authorList>
            <person name="Wiegand S."/>
            <person name="Jogler M."/>
            <person name="Boedeker C."/>
            <person name="Pinto D."/>
            <person name="Vollmers J."/>
            <person name="Rivas-Marin E."/>
            <person name="Kohn T."/>
            <person name="Peeters S.H."/>
            <person name="Heuer A."/>
            <person name="Rast P."/>
            <person name="Oberbeckmann S."/>
            <person name="Bunk B."/>
            <person name="Jeske O."/>
            <person name="Meyerdierks A."/>
            <person name="Storesund J.E."/>
            <person name="Kallscheuer N."/>
            <person name="Luecker S."/>
            <person name="Lage O.M."/>
            <person name="Pohl T."/>
            <person name="Merkel B.J."/>
            <person name="Hornburger P."/>
            <person name="Mueller R.-W."/>
            <person name="Bruemmer F."/>
            <person name="Labrenz M."/>
            <person name="Spormann A.M."/>
            <person name="Op den Camp H."/>
            <person name="Overmann J."/>
            <person name="Amann R."/>
            <person name="Jetten M.S.M."/>
            <person name="Mascher T."/>
            <person name="Medema M.H."/>
            <person name="Devos D.P."/>
            <person name="Kaster A.-K."/>
            <person name="Ovreas L."/>
            <person name="Rohde M."/>
            <person name="Galperin M.Y."/>
            <person name="Jogler C."/>
        </authorList>
    </citation>
    <scope>NUCLEOTIDE SEQUENCE [LARGE SCALE GENOMIC DNA]</scope>
    <source>
        <strain evidence="16 17">Pan216</strain>
    </source>
</reference>
<evidence type="ECO:0000256" key="3">
    <source>
        <dbReference type="ARBA" id="ARBA00022705"/>
    </source>
</evidence>
<name>A0A518B9V1_9BACT</name>
<dbReference type="GO" id="GO:0006269">
    <property type="term" value="P:DNA replication, synthesis of primer"/>
    <property type="evidence" value="ECO:0007669"/>
    <property type="project" value="UniProtKB-UniRule"/>
</dbReference>
<sequence length="475" mass="52591">MAAKTTRSASRKMTKSTRELLSETLPPQNLAAERAVLGSILRDNECIADVLPKLGVDDFYSAHHRTMYEAVVDLSNENHPVDPLTLGEELARRGQLLDVGGAPAIVEIYDETLTAANVLHYAQIVREKAVARHLIHACTEILRDAYDESTRPDDLMAESEKKIFRILEDGSSATTIDLASAIKGVFDRISLRHDRDGLALGGVPSGFSDLDEMTDGWKGSEMIVVAARPAMGKTAFALNLVEHAALENNMPVLFCSLEMSALELAERMLCARAQVNGHMLRKGRTGADDMQKLIHASEELSNAPIYIDDTPGQSMLRIASSARRLERERRRHGDKLSMIVIDYLQLIEADDRTASRQEQISVISRRIKNLAKELDVPVIALSQLNRSVESREGHRPRMADLRESGSIEQDADAVLLLHRDDAYNADENPGLADVIVAKQRSGPVGDVRLTFRKELTRFENFSPEMAPFDAANTSF</sequence>
<evidence type="ECO:0000256" key="8">
    <source>
        <dbReference type="ARBA" id="ARBA00023125"/>
    </source>
</evidence>
<dbReference type="InterPro" id="IPR036185">
    <property type="entry name" value="DNA_heli_DnaB-like_N_sf"/>
</dbReference>
<organism evidence="16 17">
    <name type="scientific">Kolteria novifilia</name>
    <dbReference type="NCBI Taxonomy" id="2527975"/>
    <lineage>
        <taxon>Bacteria</taxon>
        <taxon>Pseudomonadati</taxon>
        <taxon>Planctomycetota</taxon>
        <taxon>Planctomycetia</taxon>
        <taxon>Kolteriales</taxon>
        <taxon>Kolteriaceae</taxon>
        <taxon>Kolteria</taxon>
    </lineage>
</organism>
<gene>
    <name evidence="16" type="primary">dnaC_2</name>
    <name evidence="16" type="ORF">Pan216_46430</name>
</gene>
<dbReference type="PANTHER" id="PTHR30153">
    <property type="entry name" value="REPLICATIVE DNA HELICASE DNAB"/>
    <property type="match status" value="1"/>
</dbReference>
<evidence type="ECO:0000313" key="16">
    <source>
        <dbReference type="EMBL" id="QDU63762.1"/>
    </source>
</evidence>
<evidence type="ECO:0000256" key="4">
    <source>
        <dbReference type="ARBA" id="ARBA00022741"/>
    </source>
</evidence>
<evidence type="ECO:0000256" key="2">
    <source>
        <dbReference type="ARBA" id="ARBA00022515"/>
    </source>
</evidence>
<dbReference type="Gene3D" id="1.10.860.10">
    <property type="entry name" value="DNAb Helicase, Chain A"/>
    <property type="match status" value="1"/>
</dbReference>
<dbReference type="Pfam" id="PF03796">
    <property type="entry name" value="DnaB_C"/>
    <property type="match status" value="1"/>
</dbReference>
<evidence type="ECO:0000256" key="9">
    <source>
        <dbReference type="ARBA" id="ARBA00023235"/>
    </source>
</evidence>
<evidence type="ECO:0000256" key="11">
    <source>
        <dbReference type="ARBA" id="ARBA00048954"/>
    </source>
</evidence>
<accession>A0A518B9V1</accession>
<dbReference type="GO" id="GO:0043139">
    <property type="term" value="F:5'-3' DNA helicase activity"/>
    <property type="evidence" value="ECO:0007669"/>
    <property type="project" value="UniProtKB-EC"/>
</dbReference>